<evidence type="ECO:0000313" key="1">
    <source>
        <dbReference type="EMBL" id="CAV26913.1"/>
    </source>
</evidence>
<dbReference type="HOGENOM" id="CLU_2222151_0_0_6"/>
<protein>
    <submittedName>
        <fullName evidence="1">Uncharacterized protein</fullName>
    </submittedName>
</protein>
<sequence length="106" mass="12001">MIGGRLNEPWHQRHNGHGLCILSVHDRDSKGTIVPSYFRLQGCLYGRDRRGERSALLGLSKQIHARTYHKPMGTVLVLFHGSLSLGERTLHSSQCNQKTLPNPYQL</sequence>
<dbReference type="Proteomes" id="UP000009100">
    <property type="component" value="Chromosome 2"/>
</dbReference>
<dbReference type="STRING" id="575788.VS_II1047"/>
<organism evidence="1 2">
    <name type="scientific">Vibrio atlanticus (strain LGP32)</name>
    <name type="common">Vibrio splendidus (strain Mel32)</name>
    <dbReference type="NCBI Taxonomy" id="575788"/>
    <lineage>
        <taxon>Bacteria</taxon>
        <taxon>Pseudomonadati</taxon>
        <taxon>Pseudomonadota</taxon>
        <taxon>Gammaproteobacteria</taxon>
        <taxon>Vibrionales</taxon>
        <taxon>Vibrionaceae</taxon>
        <taxon>Vibrio</taxon>
    </lineage>
</organism>
<reference evidence="1 2" key="1">
    <citation type="submission" date="2009-02" db="EMBL/GenBank/DDBJ databases">
        <title>Vibrio splendidus str. LGP32 complete genome.</title>
        <authorList>
            <person name="Mazel D."/>
            <person name="Le Roux F."/>
        </authorList>
    </citation>
    <scope>NUCLEOTIDE SEQUENCE [LARGE SCALE GENOMIC DNA]</scope>
    <source>
        <strain evidence="1 2">LGP32</strain>
    </source>
</reference>
<name>B7VTY4_VIBA3</name>
<gene>
    <name evidence="1" type="ordered locus">VS_II1047</name>
</gene>
<accession>B7VTY4</accession>
<dbReference type="AlphaFoldDB" id="B7VTY4"/>
<proteinExistence type="predicted"/>
<dbReference type="EMBL" id="FM954973">
    <property type="protein sequence ID" value="CAV26913.1"/>
    <property type="molecule type" value="Genomic_DNA"/>
</dbReference>
<dbReference type="KEGG" id="vsp:VS_II1047"/>
<evidence type="ECO:0000313" key="2">
    <source>
        <dbReference type="Proteomes" id="UP000009100"/>
    </source>
</evidence>